<dbReference type="RefSeq" id="WP_068225721.1">
    <property type="nucleotide sequence ID" value="NZ_CP014623.1"/>
</dbReference>
<feature type="binding site" evidence="10">
    <location>
        <position position="74"/>
    </location>
    <ligand>
        <name>Na(+)</name>
        <dbReference type="ChEBI" id="CHEBI:29101"/>
        <note>structural</note>
    </ligand>
</feature>
<accession>A0A192H049</accession>
<feature type="transmembrane region" description="Helical" evidence="10">
    <location>
        <begin position="31"/>
        <end position="52"/>
    </location>
</feature>
<dbReference type="GO" id="GO:0005886">
    <property type="term" value="C:plasma membrane"/>
    <property type="evidence" value="ECO:0007669"/>
    <property type="project" value="UniProtKB-SubCell"/>
</dbReference>
<keyword evidence="10" id="KW-0813">Transport</keyword>
<evidence type="ECO:0000256" key="1">
    <source>
        <dbReference type="ARBA" id="ARBA00004651"/>
    </source>
</evidence>
<keyword evidence="10" id="KW-0406">Ion transport</keyword>
<keyword evidence="5 10" id="KW-0472">Membrane</keyword>
<keyword evidence="6 10" id="KW-0407">Ion channel</keyword>
<comment type="function">
    <text evidence="9 10">Fluoride-specific ion channel. Important for reducing fluoride concentration in the cell, thus reducing its toxicity.</text>
</comment>
<keyword evidence="4 10" id="KW-1133">Transmembrane helix</keyword>
<feature type="binding site" evidence="10">
    <location>
        <position position="71"/>
    </location>
    <ligand>
        <name>Na(+)</name>
        <dbReference type="ChEBI" id="CHEBI:29101"/>
        <note>structural</note>
    </ligand>
</feature>
<name>A0A192H049_9LACO</name>
<comment type="catalytic activity">
    <reaction evidence="8">
        <text>fluoride(in) = fluoride(out)</text>
        <dbReference type="Rhea" id="RHEA:76159"/>
        <dbReference type="ChEBI" id="CHEBI:17051"/>
    </reaction>
    <physiologicalReaction direction="left-to-right" evidence="8">
        <dbReference type="Rhea" id="RHEA:76160"/>
    </physiologicalReaction>
</comment>
<keyword evidence="2 10" id="KW-1003">Cell membrane</keyword>
<evidence type="ECO:0000256" key="2">
    <source>
        <dbReference type="ARBA" id="ARBA00022475"/>
    </source>
</evidence>
<keyword evidence="12" id="KW-1185">Reference proteome</keyword>
<evidence type="ECO:0000313" key="12">
    <source>
        <dbReference type="Proteomes" id="UP000078582"/>
    </source>
</evidence>
<dbReference type="AlphaFoldDB" id="A0A192H049"/>
<reference evidence="11 12" key="1">
    <citation type="submission" date="2016-03" db="EMBL/GenBank/DDBJ databases">
        <title>Pediococcus and Lactobacillus from brewery environment - whole genome sequencing and assembly.</title>
        <authorList>
            <person name="Behr J."/>
            <person name="Geissler A.J."/>
            <person name="Vogel R.F."/>
        </authorList>
    </citation>
    <scope>NUCLEOTIDE SEQUENCE [LARGE SCALE GENOMIC DNA]</scope>
    <source>
        <strain evidence="11 12">TMW 1.1989</strain>
    </source>
</reference>
<dbReference type="PANTHER" id="PTHR28259:SF1">
    <property type="entry name" value="FLUORIDE EXPORT PROTEIN 1-RELATED"/>
    <property type="match status" value="1"/>
</dbReference>
<feature type="transmembrane region" description="Helical" evidence="10">
    <location>
        <begin position="92"/>
        <end position="116"/>
    </location>
</feature>
<protein>
    <recommendedName>
        <fullName evidence="10">Fluoride-specific ion channel FluC</fullName>
    </recommendedName>
</protein>
<evidence type="ECO:0000256" key="10">
    <source>
        <dbReference type="HAMAP-Rule" id="MF_00454"/>
    </source>
</evidence>
<dbReference type="EMBL" id="CP014873">
    <property type="protein sequence ID" value="ANK62164.1"/>
    <property type="molecule type" value="Genomic_DNA"/>
</dbReference>
<dbReference type="STRING" id="375175.AYR53_04875"/>
<comment type="subcellular location">
    <subcellularLocation>
        <location evidence="1 10">Cell membrane</location>
        <topology evidence="1 10">Multi-pass membrane protein</topology>
    </subcellularLocation>
</comment>
<organism evidence="11 12">
    <name type="scientific">Loigolactobacillus backii</name>
    <dbReference type="NCBI Taxonomy" id="375175"/>
    <lineage>
        <taxon>Bacteria</taxon>
        <taxon>Bacillati</taxon>
        <taxon>Bacillota</taxon>
        <taxon>Bacilli</taxon>
        <taxon>Lactobacillales</taxon>
        <taxon>Lactobacillaceae</taxon>
        <taxon>Loigolactobacillus</taxon>
    </lineage>
</organism>
<evidence type="ECO:0000313" key="11">
    <source>
        <dbReference type="EMBL" id="ANK62164.1"/>
    </source>
</evidence>
<dbReference type="OrthoDB" id="9799631at2"/>
<evidence type="ECO:0000256" key="5">
    <source>
        <dbReference type="ARBA" id="ARBA00023136"/>
    </source>
</evidence>
<dbReference type="GO" id="GO:0046872">
    <property type="term" value="F:metal ion binding"/>
    <property type="evidence" value="ECO:0007669"/>
    <property type="project" value="UniProtKB-KW"/>
</dbReference>
<dbReference type="Pfam" id="PF02537">
    <property type="entry name" value="CRCB"/>
    <property type="match status" value="1"/>
</dbReference>
<dbReference type="KEGG" id="lbt:AYR52_09130"/>
<dbReference type="HAMAP" id="MF_00454">
    <property type="entry name" value="FluC"/>
    <property type="match status" value="1"/>
</dbReference>
<dbReference type="InterPro" id="IPR003691">
    <property type="entry name" value="FluC"/>
</dbReference>
<dbReference type="GO" id="GO:0140114">
    <property type="term" value="P:cellular detoxification of fluoride"/>
    <property type="evidence" value="ECO:0007669"/>
    <property type="project" value="UniProtKB-UniRule"/>
</dbReference>
<feature type="transmembrane region" description="Helical" evidence="10">
    <location>
        <begin position="59"/>
        <end position="80"/>
    </location>
</feature>
<evidence type="ECO:0000256" key="4">
    <source>
        <dbReference type="ARBA" id="ARBA00022989"/>
    </source>
</evidence>
<comment type="similarity">
    <text evidence="7 10">Belongs to the fluoride channel Fluc/FEX (TC 1.A.43) family.</text>
</comment>
<proteinExistence type="inferred from homology"/>
<dbReference type="GeneID" id="42981577"/>
<evidence type="ECO:0000256" key="3">
    <source>
        <dbReference type="ARBA" id="ARBA00022692"/>
    </source>
</evidence>
<dbReference type="PANTHER" id="PTHR28259">
    <property type="entry name" value="FLUORIDE EXPORT PROTEIN 1-RELATED"/>
    <property type="match status" value="1"/>
</dbReference>
<comment type="activity regulation">
    <text evidence="10">Na(+) is not transported, but it plays an essential structural role and its presence is essential for fluoride channel function.</text>
</comment>
<dbReference type="Proteomes" id="UP000078582">
    <property type="component" value="Chromosome"/>
</dbReference>
<evidence type="ECO:0000256" key="7">
    <source>
        <dbReference type="ARBA" id="ARBA00035120"/>
    </source>
</evidence>
<sequence>MDSLAVAFFAFLGGDLRFFLSSIIPNQHFPIATVLINLTGSFLLAFITTYIAERWPLPHWLVVGMSTGFVGAFTTFSGFSLEELTLLTRHQLGLGVIYLLTSLIGGFLLASFGMALGRKLLN</sequence>
<evidence type="ECO:0000256" key="8">
    <source>
        <dbReference type="ARBA" id="ARBA00035585"/>
    </source>
</evidence>
<evidence type="ECO:0000256" key="6">
    <source>
        <dbReference type="ARBA" id="ARBA00023303"/>
    </source>
</evidence>
<keyword evidence="10" id="KW-0479">Metal-binding</keyword>
<gene>
    <name evidence="10" type="primary">fluC</name>
    <name evidence="10" type="synonym">crcB</name>
    <name evidence="11" type="ORF">AYR53_04875</name>
</gene>
<dbReference type="GO" id="GO:0062054">
    <property type="term" value="F:fluoride channel activity"/>
    <property type="evidence" value="ECO:0007669"/>
    <property type="project" value="UniProtKB-UniRule"/>
</dbReference>
<evidence type="ECO:0000256" key="9">
    <source>
        <dbReference type="ARBA" id="ARBA00049940"/>
    </source>
</evidence>
<keyword evidence="3 10" id="KW-0812">Transmembrane</keyword>
<keyword evidence="10" id="KW-0915">Sodium</keyword>